<protein>
    <recommendedName>
        <fullName evidence="2">Putative 4-hydroxy-4-methyl-2-oxoglutarate aldolase</fullName>
    </recommendedName>
    <alternativeName>
        <fullName evidence="3">Regulator of ribonuclease activity homolog</fullName>
    </alternativeName>
    <alternativeName>
        <fullName evidence="4">RraA-like protein</fullName>
    </alternativeName>
</protein>
<feature type="binding site" evidence="5">
    <location>
        <position position="119"/>
    </location>
    <ligand>
        <name>substrate</name>
    </ligand>
</feature>
<evidence type="ECO:0000313" key="6">
    <source>
        <dbReference type="EMBL" id="OWY30234.1"/>
    </source>
</evidence>
<dbReference type="CDD" id="cd16841">
    <property type="entry name" value="RraA_family"/>
    <property type="match status" value="1"/>
</dbReference>
<dbReference type="RefSeq" id="WP_088750398.1">
    <property type="nucleotide sequence ID" value="NZ_NJGU01000003.1"/>
</dbReference>
<dbReference type="GO" id="GO:0032259">
    <property type="term" value="P:methylation"/>
    <property type="evidence" value="ECO:0007669"/>
    <property type="project" value="UniProtKB-KW"/>
</dbReference>
<comment type="caution">
    <text evidence="6">The sequence shown here is derived from an EMBL/GenBank/DDBJ whole genome shotgun (WGS) entry which is preliminary data.</text>
</comment>
<feature type="binding site" evidence="5">
    <location>
        <position position="120"/>
    </location>
    <ligand>
        <name>Mg(2+)</name>
        <dbReference type="ChEBI" id="CHEBI:18420"/>
    </ligand>
</feature>
<evidence type="ECO:0000256" key="2">
    <source>
        <dbReference type="ARBA" id="ARBA00016549"/>
    </source>
</evidence>
<proteinExistence type="predicted"/>
<evidence type="ECO:0000256" key="1">
    <source>
        <dbReference type="ARBA" id="ARBA00001968"/>
    </source>
</evidence>
<evidence type="ECO:0000256" key="3">
    <source>
        <dbReference type="ARBA" id="ARBA00029596"/>
    </source>
</evidence>
<organism evidence="6 7">
    <name type="scientific">Herbaspirillum robiniae</name>
    <dbReference type="NCBI Taxonomy" id="2014887"/>
    <lineage>
        <taxon>Bacteria</taxon>
        <taxon>Pseudomonadati</taxon>
        <taxon>Pseudomonadota</taxon>
        <taxon>Betaproteobacteria</taxon>
        <taxon>Burkholderiales</taxon>
        <taxon>Oxalobacteraceae</taxon>
        <taxon>Herbaspirillum</taxon>
    </lineage>
</organism>
<dbReference type="SUPFAM" id="SSF89562">
    <property type="entry name" value="RraA-like"/>
    <property type="match status" value="1"/>
</dbReference>
<comment type="cofactor">
    <cofactor evidence="5">
        <name>Mg(2+)</name>
        <dbReference type="ChEBI" id="CHEBI:18420"/>
    </cofactor>
</comment>
<evidence type="ECO:0000313" key="7">
    <source>
        <dbReference type="Proteomes" id="UP000197596"/>
    </source>
</evidence>
<comment type="cofactor">
    <cofactor evidence="1">
        <name>a divalent metal cation</name>
        <dbReference type="ChEBI" id="CHEBI:60240"/>
    </cofactor>
</comment>
<dbReference type="PANTHER" id="PTHR33254">
    <property type="entry name" value="4-HYDROXY-4-METHYL-2-OXOGLUTARATE ALDOLASE 3-RELATED"/>
    <property type="match status" value="1"/>
</dbReference>
<dbReference type="GO" id="GO:0008168">
    <property type="term" value="F:methyltransferase activity"/>
    <property type="evidence" value="ECO:0007669"/>
    <property type="project" value="UniProtKB-KW"/>
</dbReference>
<dbReference type="GO" id="GO:0046872">
    <property type="term" value="F:metal ion binding"/>
    <property type="evidence" value="ECO:0007669"/>
    <property type="project" value="UniProtKB-KW"/>
</dbReference>
<keyword evidence="6" id="KW-0489">Methyltransferase</keyword>
<evidence type="ECO:0000256" key="4">
    <source>
        <dbReference type="ARBA" id="ARBA00030169"/>
    </source>
</evidence>
<feature type="binding site" evidence="5">
    <location>
        <begin position="97"/>
        <end position="100"/>
    </location>
    <ligand>
        <name>substrate</name>
    </ligand>
</feature>
<dbReference type="AlphaFoldDB" id="A0A246WTA2"/>
<dbReference type="Proteomes" id="UP000197596">
    <property type="component" value="Unassembled WGS sequence"/>
</dbReference>
<keyword evidence="5" id="KW-0479">Metal-binding</keyword>
<dbReference type="NCBIfam" id="NF004850">
    <property type="entry name" value="PRK06201.1"/>
    <property type="match status" value="1"/>
</dbReference>
<dbReference type="PANTHER" id="PTHR33254:SF4">
    <property type="entry name" value="4-HYDROXY-4-METHYL-2-OXOGLUTARATE ALDOLASE 3-RELATED"/>
    <property type="match status" value="1"/>
</dbReference>
<dbReference type="InterPro" id="IPR036704">
    <property type="entry name" value="RraA/RraA-like_sf"/>
</dbReference>
<dbReference type="InterPro" id="IPR005493">
    <property type="entry name" value="RraA/RraA-like"/>
</dbReference>
<evidence type="ECO:0000256" key="5">
    <source>
        <dbReference type="PIRSR" id="PIRSR605493-1"/>
    </source>
</evidence>
<gene>
    <name evidence="6" type="ORF">CEJ42_06420</name>
</gene>
<accession>A0A246WTA2</accession>
<keyword evidence="5" id="KW-0460">Magnesium</keyword>
<reference evidence="6 7" key="1">
    <citation type="submission" date="2017-06" db="EMBL/GenBank/DDBJ databases">
        <title>Herbaspirillum phytohormonus sp. nov., isolated from the root nodule of Robinia pseudoacacia in lead-zinc mine.</title>
        <authorList>
            <person name="Fan M."/>
            <person name="Lin Y."/>
        </authorList>
    </citation>
    <scope>NUCLEOTIDE SEQUENCE [LARGE SCALE GENOMIC DNA]</scope>
    <source>
        <strain evidence="6 7">HZ10</strain>
    </source>
</reference>
<name>A0A246WTA2_9BURK</name>
<keyword evidence="6" id="KW-0808">Transferase</keyword>
<dbReference type="EMBL" id="NJGU01000003">
    <property type="protein sequence ID" value="OWY30234.1"/>
    <property type="molecule type" value="Genomic_DNA"/>
</dbReference>
<dbReference type="Pfam" id="PF03737">
    <property type="entry name" value="RraA-like"/>
    <property type="match status" value="1"/>
</dbReference>
<dbReference type="Gene3D" id="3.50.30.40">
    <property type="entry name" value="Ribonuclease E inhibitor RraA/RraA-like"/>
    <property type="match status" value="1"/>
</dbReference>
<sequence length="231" mass="23960">MTAGFRIFERRRKVSAQEVTDFAAIPVANISDSMSRMTAAGTRLRPLHRGGKLAGAAITVKSRPGDNLMVHKALDMAEPGDIVVVDAGGDLSNAIIGELMVAHAIQRQLGGIVINGAVRDLDAIAAGSFPVFAAGVTHRGPYKDGPGEINVPIAIDGMVIRPGDLMVGDSDGLLCVPFEDLAEVYAAAKAKNDAEAGQMAAIAAGRNDRGWVDAALRKLNCELAGAGRGHG</sequence>